<keyword evidence="1" id="KW-0645">Protease</keyword>
<dbReference type="SUPFAM" id="SSF47090">
    <property type="entry name" value="PGBD-like"/>
    <property type="match status" value="1"/>
</dbReference>
<dbReference type="GO" id="GO:0008270">
    <property type="term" value="F:zinc ion binding"/>
    <property type="evidence" value="ECO:0007669"/>
    <property type="project" value="InterPro"/>
</dbReference>
<evidence type="ECO:0000256" key="2">
    <source>
        <dbReference type="ARBA" id="ARBA00022723"/>
    </source>
</evidence>
<dbReference type="Pfam" id="PF00413">
    <property type="entry name" value="Peptidase_M10"/>
    <property type="match status" value="1"/>
</dbReference>
<dbReference type="GO" id="GO:0004222">
    <property type="term" value="F:metalloendopeptidase activity"/>
    <property type="evidence" value="ECO:0007669"/>
    <property type="project" value="InterPro"/>
</dbReference>
<feature type="domain" description="Peptidase metallopeptidase" evidence="6">
    <location>
        <begin position="91"/>
        <end position="274"/>
    </location>
</feature>
<dbReference type="InterPro" id="IPR024079">
    <property type="entry name" value="MetalloPept_cat_dom_sf"/>
</dbReference>
<evidence type="ECO:0000313" key="8">
    <source>
        <dbReference type="Proteomes" id="UP001313282"/>
    </source>
</evidence>
<name>A0AAN8RFA7_9PEZI</name>
<evidence type="ECO:0000259" key="6">
    <source>
        <dbReference type="SMART" id="SM00235"/>
    </source>
</evidence>
<keyword evidence="3" id="KW-0378">Hydrolase</keyword>
<comment type="caution">
    <text evidence="7">The sequence shown here is derived from an EMBL/GenBank/DDBJ whole genome shotgun (WGS) entry which is preliminary data.</text>
</comment>
<protein>
    <submittedName>
        <fullName evidence="7">Matrix metallopeptidase 19</fullName>
    </submittedName>
</protein>
<keyword evidence="5" id="KW-0482">Metalloprotease</keyword>
<dbReference type="InterPro" id="IPR036365">
    <property type="entry name" value="PGBD-like_sf"/>
</dbReference>
<dbReference type="Proteomes" id="UP001313282">
    <property type="component" value="Unassembled WGS sequence"/>
</dbReference>
<dbReference type="SMART" id="SM00235">
    <property type="entry name" value="ZnMc"/>
    <property type="match status" value="1"/>
</dbReference>
<dbReference type="PANTHER" id="PTHR10201:SF323">
    <property type="entry name" value="MATRIX METALLOPROTEINASE-21"/>
    <property type="match status" value="1"/>
</dbReference>
<dbReference type="SUPFAM" id="SSF82171">
    <property type="entry name" value="DPP6 N-terminal domain-like"/>
    <property type="match status" value="1"/>
</dbReference>
<keyword evidence="8" id="KW-1185">Reference proteome</keyword>
<evidence type="ECO:0000256" key="4">
    <source>
        <dbReference type="ARBA" id="ARBA00022833"/>
    </source>
</evidence>
<reference evidence="7 8" key="1">
    <citation type="submission" date="2019-10" db="EMBL/GenBank/DDBJ databases">
        <authorList>
            <person name="Palmer J.M."/>
        </authorList>
    </citation>
    <scope>NUCLEOTIDE SEQUENCE [LARGE SCALE GENOMIC DNA]</scope>
    <source>
        <strain evidence="7 8">TWF718</strain>
    </source>
</reference>
<keyword evidence="2" id="KW-0479">Metal-binding</keyword>
<dbReference type="EMBL" id="JAVHNR010000002">
    <property type="protein sequence ID" value="KAK6350966.1"/>
    <property type="molecule type" value="Genomic_DNA"/>
</dbReference>
<accession>A0AAN8RFA7</accession>
<dbReference type="SUPFAM" id="SSF55486">
    <property type="entry name" value="Metalloproteases ('zincins'), catalytic domain"/>
    <property type="match status" value="1"/>
</dbReference>
<dbReference type="GO" id="GO:0006508">
    <property type="term" value="P:proteolysis"/>
    <property type="evidence" value="ECO:0007669"/>
    <property type="project" value="UniProtKB-KW"/>
</dbReference>
<evidence type="ECO:0000256" key="1">
    <source>
        <dbReference type="ARBA" id="ARBA00022670"/>
    </source>
</evidence>
<organism evidence="7 8">
    <name type="scientific">Orbilia javanica</name>
    <dbReference type="NCBI Taxonomy" id="47235"/>
    <lineage>
        <taxon>Eukaryota</taxon>
        <taxon>Fungi</taxon>
        <taxon>Dikarya</taxon>
        <taxon>Ascomycota</taxon>
        <taxon>Pezizomycotina</taxon>
        <taxon>Orbiliomycetes</taxon>
        <taxon>Orbiliales</taxon>
        <taxon>Orbiliaceae</taxon>
        <taxon>Orbilia</taxon>
    </lineage>
</organism>
<proteinExistence type="predicted"/>
<evidence type="ECO:0000313" key="7">
    <source>
        <dbReference type="EMBL" id="KAK6350966.1"/>
    </source>
</evidence>
<keyword evidence="4" id="KW-0862">Zinc</keyword>
<dbReference type="Gene3D" id="3.40.390.10">
    <property type="entry name" value="Collagenase (Catalytic Domain)"/>
    <property type="match status" value="1"/>
</dbReference>
<dbReference type="PANTHER" id="PTHR10201">
    <property type="entry name" value="MATRIX METALLOPROTEINASE"/>
    <property type="match status" value="1"/>
</dbReference>
<dbReference type="InterPro" id="IPR006026">
    <property type="entry name" value="Peptidase_Metallo"/>
</dbReference>
<dbReference type="AlphaFoldDB" id="A0AAN8RFA7"/>
<evidence type="ECO:0000256" key="5">
    <source>
        <dbReference type="ARBA" id="ARBA00023049"/>
    </source>
</evidence>
<sequence length="593" mass="67263">MQDATTEDVIRESRPAIKRITEHLTCFNCYTPPSEAPKDELDEYVTLCTSIAKFQKASGIPETGIFDPVTANHLRQSHCHNNTSHKENIFTDDWYQGASLGYCFDQYPDNHLTVGEVRTAFETAFREWGKHITPPLRFEERSPHKDVDIRISWRYDFGKLSISGNKNDDDAVTECTDFDPESLKEKEEVVKWKDEWVAVAYSPSSKKNLHGDVKVYFNEWAPAADILQPIVFHHIGHILGLGHSGNGSAVMWPLYKNHTLHQDDVRAIKAKYQLAIDRTTVALGHTATSSSITTYGGWRQIFELGIEDVNATVQIAAAPGKQLYRRDEDGRVWQYDFAGKWEKVSGNCTAKHIEAASEQLFLVDRDGAVFERPNRGGLGRSNKLGIDTSNGFLRVTPDGKKVFAYHVASHNSYICSSDTSKKPRDWEQLQRHRCLDAQDIATTASQLFRISEDWLIYAYDNDETWHIIHGGRKFSRLVGSEDRLYKINLRGQVFEWDGTSLEEKDCQNWTGMPGVPGRICEIATSGSYLYAYSEEEGVWYTNWKDRLPGSEAKWIQAAPGNNRPIKMMTVAGSDVFILGTDSTIYHLEVSLEQ</sequence>
<evidence type="ECO:0000256" key="3">
    <source>
        <dbReference type="ARBA" id="ARBA00022801"/>
    </source>
</evidence>
<gene>
    <name evidence="7" type="primary">MMP19</name>
    <name evidence="7" type="ORF">TWF718_004145</name>
</gene>
<dbReference type="InterPro" id="IPR001818">
    <property type="entry name" value="Pept_M10_metallopeptidase"/>
</dbReference>
<dbReference type="GO" id="GO:0031012">
    <property type="term" value="C:extracellular matrix"/>
    <property type="evidence" value="ECO:0007669"/>
    <property type="project" value="InterPro"/>
</dbReference>